<keyword evidence="1" id="KW-0472">Membrane</keyword>
<keyword evidence="3" id="KW-1185">Reference proteome</keyword>
<feature type="transmembrane region" description="Helical" evidence="1">
    <location>
        <begin position="81"/>
        <end position="106"/>
    </location>
</feature>
<dbReference type="Proteomes" id="UP001201812">
    <property type="component" value="Unassembled WGS sequence"/>
</dbReference>
<sequence length="153" mass="17279">MSTRWGKFVSITFHQVSVSSVKFCESATCILLKYHGAPQQYMKYAVSVMNAVCTVYFFYALRTFNTFNGARKIFTAVAKQSSAIILGNYGMLLFTLDAVICSIFYVRIYLRKNTPVTVTSKGHGVNTVQRHMRMFPTATTTTSMHHTMATTRL</sequence>
<name>A0AAD4MJJ4_9BILA</name>
<proteinExistence type="predicted"/>
<comment type="caution">
    <text evidence="2">The sequence shown here is derived from an EMBL/GenBank/DDBJ whole genome shotgun (WGS) entry which is preliminary data.</text>
</comment>
<gene>
    <name evidence="2" type="ORF">DdX_19234</name>
</gene>
<keyword evidence="1" id="KW-1133">Transmembrane helix</keyword>
<evidence type="ECO:0000313" key="2">
    <source>
        <dbReference type="EMBL" id="KAI1696094.1"/>
    </source>
</evidence>
<evidence type="ECO:0000313" key="3">
    <source>
        <dbReference type="Proteomes" id="UP001201812"/>
    </source>
</evidence>
<feature type="transmembrane region" description="Helical" evidence="1">
    <location>
        <begin position="41"/>
        <end position="61"/>
    </location>
</feature>
<organism evidence="2 3">
    <name type="scientific">Ditylenchus destructor</name>
    <dbReference type="NCBI Taxonomy" id="166010"/>
    <lineage>
        <taxon>Eukaryota</taxon>
        <taxon>Metazoa</taxon>
        <taxon>Ecdysozoa</taxon>
        <taxon>Nematoda</taxon>
        <taxon>Chromadorea</taxon>
        <taxon>Rhabditida</taxon>
        <taxon>Tylenchina</taxon>
        <taxon>Tylenchomorpha</taxon>
        <taxon>Sphaerularioidea</taxon>
        <taxon>Anguinidae</taxon>
        <taxon>Anguininae</taxon>
        <taxon>Ditylenchus</taxon>
    </lineage>
</organism>
<dbReference type="EMBL" id="JAKKPZ010000351">
    <property type="protein sequence ID" value="KAI1696094.1"/>
    <property type="molecule type" value="Genomic_DNA"/>
</dbReference>
<keyword evidence="1" id="KW-0812">Transmembrane</keyword>
<evidence type="ECO:0000256" key="1">
    <source>
        <dbReference type="SAM" id="Phobius"/>
    </source>
</evidence>
<dbReference type="AlphaFoldDB" id="A0AAD4MJJ4"/>
<reference evidence="2" key="1">
    <citation type="submission" date="2022-01" db="EMBL/GenBank/DDBJ databases">
        <title>Genome Sequence Resource for Two Populations of Ditylenchus destructor, the Migratory Endoparasitic Phytonematode.</title>
        <authorList>
            <person name="Zhang H."/>
            <person name="Lin R."/>
            <person name="Xie B."/>
        </authorList>
    </citation>
    <scope>NUCLEOTIDE SEQUENCE</scope>
    <source>
        <strain evidence="2">BazhouSP</strain>
    </source>
</reference>
<protein>
    <submittedName>
        <fullName evidence="2">Uncharacterized protein</fullName>
    </submittedName>
</protein>
<accession>A0AAD4MJJ4</accession>